<dbReference type="InterPro" id="IPR029058">
    <property type="entry name" value="AB_hydrolase_fold"/>
</dbReference>
<dbReference type="InterPro" id="IPR044294">
    <property type="entry name" value="Lipase-like"/>
</dbReference>
<protein>
    <submittedName>
        <fullName evidence="2">Protein FAM135A-like protein</fullName>
    </submittedName>
</protein>
<evidence type="ECO:0000313" key="3">
    <source>
        <dbReference type="Proteomes" id="UP000285301"/>
    </source>
</evidence>
<dbReference type="AlphaFoldDB" id="A0A3S3P8M4"/>
<keyword evidence="3" id="KW-1185">Reference proteome</keyword>
<evidence type="ECO:0000259" key="1">
    <source>
        <dbReference type="Pfam" id="PF05057"/>
    </source>
</evidence>
<feature type="non-terminal residue" evidence="2">
    <location>
        <position position="1"/>
    </location>
</feature>
<reference evidence="2 3" key="1">
    <citation type="journal article" date="2018" name="Gigascience">
        <title>Genomes of trombidid mites reveal novel predicted allergens and laterally-transferred genes associated with secondary metabolism.</title>
        <authorList>
            <person name="Dong X."/>
            <person name="Chaisiri K."/>
            <person name="Xia D."/>
            <person name="Armstrong S.D."/>
            <person name="Fang Y."/>
            <person name="Donnelly M.J."/>
            <person name="Kadowaki T."/>
            <person name="McGarry J.W."/>
            <person name="Darby A.C."/>
            <person name="Makepeace B.L."/>
        </authorList>
    </citation>
    <scope>NUCLEOTIDE SEQUENCE [LARGE SCALE GENOMIC DNA]</scope>
    <source>
        <strain evidence="2">UoL-WK</strain>
    </source>
</reference>
<dbReference type="EMBL" id="NCKU01002172">
    <property type="protein sequence ID" value="RWS10238.1"/>
    <property type="molecule type" value="Genomic_DNA"/>
</dbReference>
<dbReference type="Proteomes" id="UP000285301">
    <property type="component" value="Unassembled WGS sequence"/>
</dbReference>
<name>A0A3S3P8M4_9ACAR</name>
<dbReference type="SUPFAM" id="SSF53474">
    <property type="entry name" value="alpha/beta-Hydrolases"/>
    <property type="match status" value="1"/>
</dbReference>
<comment type="caution">
    <text evidence="2">The sequence shown here is derived from an EMBL/GenBank/DDBJ whole genome shotgun (WGS) entry which is preliminary data.</text>
</comment>
<dbReference type="PANTHER" id="PTHR12482">
    <property type="entry name" value="LIPASE ROG1-RELATED-RELATED"/>
    <property type="match status" value="1"/>
</dbReference>
<proteinExistence type="predicted"/>
<dbReference type="Pfam" id="PF05057">
    <property type="entry name" value="DUF676"/>
    <property type="match status" value="1"/>
</dbReference>
<sequence>SKMKNKILCETHVSAFACQKLNSYSSFNYSFIGHSLGNVIIRAALTRPQMKQWIPKLYTFLSLSGPHLGTAYNSSGLVNMGLWFMQKWKKSESLLQLAMKDASDPRQTFLYKLSSEPGLEYFRHILLCGSSQDHYVPIHSAHIELCNAALSDSSISGNYCDFFKPAIFS</sequence>
<dbReference type="PANTHER" id="PTHR12482:SF5">
    <property type="entry name" value="DUF676 DOMAIN-CONTAINING PROTEIN"/>
    <property type="match status" value="1"/>
</dbReference>
<dbReference type="OrthoDB" id="273452at2759"/>
<evidence type="ECO:0000313" key="2">
    <source>
        <dbReference type="EMBL" id="RWS10238.1"/>
    </source>
</evidence>
<dbReference type="InterPro" id="IPR007751">
    <property type="entry name" value="DUF676_lipase-like"/>
</dbReference>
<gene>
    <name evidence="2" type="ORF">B4U79_04070</name>
</gene>
<feature type="domain" description="DUF676" evidence="1">
    <location>
        <begin position="19"/>
        <end position="144"/>
    </location>
</feature>
<accession>A0A3S3P8M4</accession>
<dbReference type="Gene3D" id="3.40.50.1820">
    <property type="entry name" value="alpha/beta hydrolase"/>
    <property type="match status" value="1"/>
</dbReference>
<organism evidence="2 3">
    <name type="scientific">Dinothrombium tinctorium</name>
    <dbReference type="NCBI Taxonomy" id="1965070"/>
    <lineage>
        <taxon>Eukaryota</taxon>
        <taxon>Metazoa</taxon>
        <taxon>Ecdysozoa</taxon>
        <taxon>Arthropoda</taxon>
        <taxon>Chelicerata</taxon>
        <taxon>Arachnida</taxon>
        <taxon>Acari</taxon>
        <taxon>Acariformes</taxon>
        <taxon>Trombidiformes</taxon>
        <taxon>Prostigmata</taxon>
        <taxon>Anystina</taxon>
        <taxon>Parasitengona</taxon>
        <taxon>Trombidioidea</taxon>
        <taxon>Trombidiidae</taxon>
        <taxon>Dinothrombium</taxon>
    </lineage>
</organism>